<keyword evidence="1" id="KW-0597">Phosphoprotein</keyword>
<evidence type="ECO:0000313" key="5">
    <source>
        <dbReference type="Proteomes" id="UP000738431"/>
    </source>
</evidence>
<dbReference type="InterPro" id="IPR001789">
    <property type="entry name" value="Sig_transdc_resp-reg_receiver"/>
</dbReference>
<dbReference type="Proteomes" id="UP000738431">
    <property type="component" value="Chromosome"/>
</dbReference>
<keyword evidence="4" id="KW-0238">DNA-binding</keyword>
<dbReference type="InterPro" id="IPR011006">
    <property type="entry name" value="CheY-like_superfamily"/>
</dbReference>
<sequence>MRILIVDDEPLARERLRRLVERESEMEIVGECGSGTDAITRLADGDVDILFIDMEMPGANGLEVLAKLPPNNRPAVVFATAHESFALDAFEVQAVDYLLKPFDRERFQVALERARTWREKNTGPKTNGSETREPERLTFKVDGRLVLLSPREIDWVEAADNYVVLHTAAGPRHMVRDTMAAMEKRLGKELFLRANRSALVRLDEINEVRPNSHGDYTLVLRKGVELPLSRSLRGKLDTLFTR</sequence>
<dbReference type="InterPro" id="IPR046947">
    <property type="entry name" value="LytR-like"/>
</dbReference>
<dbReference type="Gene3D" id="3.40.50.2300">
    <property type="match status" value="1"/>
</dbReference>
<dbReference type="RefSeq" id="WP_225919424.1">
    <property type="nucleotide sequence ID" value="NZ_CP139781.1"/>
</dbReference>
<dbReference type="PANTHER" id="PTHR37299">
    <property type="entry name" value="TRANSCRIPTIONAL REGULATOR-RELATED"/>
    <property type="match status" value="1"/>
</dbReference>
<dbReference type="InterPro" id="IPR007492">
    <property type="entry name" value="LytTR_DNA-bd_dom"/>
</dbReference>
<protein>
    <submittedName>
        <fullName evidence="4">LytTR family DNA-binding domain-containing protein</fullName>
    </submittedName>
</protein>
<proteinExistence type="predicted"/>
<dbReference type="SUPFAM" id="SSF52172">
    <property type="entry name" value="CheY-like"/>
    <property type="match status" value="1"/>
</dbReference>
<organism evidence="4 5">
    <name type="scientific">Actomonas aquatica</name>
    <dbReference type="NCBI Taxonomy" id="2866162"/>
    <lineage>
        <taxon>Bacteria</taxon>
        <taxon>Pseudomonadati</taxon>
        <taxon>Verrucomicrobiota</taxon>
        <taxon>Opitutia</taxon>
        <taxon>Opitutales</taxon>
        <taxon>Opitutaceae</taxon>
        <taxon>Actomonas</taxon>
    </lineage>
</organism>
<dbReference type="Pfam" id="PF00072">
    <property type="entry name" value="Response_reg"/>
    <property type="match status" value="1"/>
</dbReference>
<dbReference type="PANTHER" id="PTHR37299:SF1">
    <property type="entry name" value="STAGE 0 SPORULATION PROTEIN A HOMOLOG"/>
    <property type="match status" value="1"/>
</dbReference>
<evidence type="ECO:0000259" key="3">
    <source>
        <dbReference type="PROSITE" id="PS50930"/>
    </source>
</evidence>
<name>A0ABZ1CCL6_9BACT</name>
<dbReference type="PROSITE" id="PS50930">
    <property type="entry name" value="HTH_LYTTR"/>
    <property type="match status" value="1"/>
</dbReference>
<feature type="domain" description="HTH LytTR-type" evidence="3">
    <location>
        <begin position="137"/>
        <end position="242"/>
    </location>
</feature>
<dbReference type="Gene3D" id="2.40.50.1020">
    <property type="entry name" value="LytTr DNA-binding domain"/>
    <property type="match status" value="1"/>
</dbReference>
<feature type="domain" description="Response regulatory" evidence="2">
    <location>
        <begin position="2"/>
        <end position="115"/>
    </location>
</feature>
<feature type="modified residue" description="4-aspartylphosphate" evidence="1">
    <location>
        <position position="53"/>
    </location>
</feature>
<gene>
    <name evidence="4" type="ORF">K1X11_007140</name>
</gene>
<evidence type="ECO:0000313" key="4">
    <source>
        <dbReference type="EMBL" id="WRQ89177.1"/>
    </source>
</evidence>
<dbReference type="PROSITE" id="PS50110">
    <property type="entry name" value="RESPONSE_REGULATORY"/>
    <property type="match status" value="1"/>
</dbReference>
<dbReference type="Pfam" id="PF04397">
    <property type="entry name" value="LytTR"/>
    <property type="match status" value="1"/>
</dbReference>
<evidence type="ECO:0000259" key="2">
    <source>
        <dbReference type="PROSITE" id="PS50110"/>
    </source>
</evidence>
<evidence type="ECO:0000256" key="1">
    <source>
        <dbReference type="PROSITE-ProRule" id="PRU00169"/>
    </source>
</evidence>
<reference evidence="4 5" key="1">
    <citation type="submission" date="2023-12" db="EMBL/GenBank/DDBJ databases">
        <title>Description of an unclassified Opitutus bacterium of Verrucomicrobiota.</title>
        <authorList>
            <person name="Zhang D.-F."/>
        </authorList>
    </citation>
    <scope>NUCLEOTIDE SEQUENCE [LARGE SCALE GENOMIC DNA]</scope>
    <source>
        <strain evidence="4 5">WL0086</strain>
    </source>
</reference>
<accession>A0ABZ1CCL6</accession>
<keyword evidence="5" id="KW-1185">Reference proteome</keyword>
<dbReference type="EMBL" id="CP139781">
    <property type="protein sequence ID" value="WRQ89177.1"/>
    <property type="molecule type" value="Genomic_DNA"/>
</dbReference>
<dbReference type="SMART" id="SM00850">
    <property type="entry name" value="LytTR"/>
    <property type="match status" value="1"/>
</dbReference>
<dbReference type="GO" id="GO:0003677">
    <property type="term" value="F:DNA binding"/>
    <property type="evidence" value="ECO:0007669"/>
    <property type="project" value="UniProtKB-KW"/>
</dbReference>
<dbReference type="SMART" id="SM00448">
    <property type="entry name" value="REC"/>
    <property type="match status" value="1"/>
</dbReference>